<reference evidence="1" key="2">
    <citation type="submission" date="2025-08" db="UniProtKB">
        <authorList>
            <consortium name="Ensembl"/>
        </authorList>
    </citation>
    <scope>IDENTIFICATION</scope>
</reference>
<dbReference type="InterPro" id="IPR036440">
    <property type="entry name" value="Peptidase_C15-like_sf"/>
</dbReference>
<keyword evidence="2" id="KW-1185">Reference proteome</keyword>
<accession>H2XRE0</accession>
<evidence type="ECO:0000313" key="2">
    <source>
        <dbReference type="Proteomes" id="UP000008144"/>
    </source>
</evidence>
<sequence length="43" mass="4741">MKKNHVAFIHVPPLNKPFNGKQLADGLRVVIQAMLEQVSTKAA</sequence>
<dbReference type="InParanoid" id="H2XRE0"/>
<protein>
    <submittedName>
        <fullName evidence="1">Uncharacterized protein</fullName>
    </submittedName>
</protein>
<dbReference type="SUPFAM" id="SSF53182">
    <property type="entry name" value="Pyrrolidone carboxyl peptidase (pyroglutamate aminopeptidase)"/>
    <property type="match status" value="1"/>
</dbReference>
<dbReference type="AlphaFoldDB" id="H2XRE0"/>
<reference evidence="2" key="1">
    <citation type="journal article" date="2002" name="Science">
        <title>The draft genome of Ciona intestinalis: insights into chordate and vertebrate origins.</title>
        <authorList>
            <person name="Dehal P."/>
            <person name="Satou Y."/>
            <person name="Campbell R.K."/>
            <person name="Chapman J."/>
            <person name="Degnan B."/>
            <person name="De Tomaso A."/>
            <person name="Davidson B."/>
            <person name="Di Gregorio A."/>
            <person name="Gelpke M."/>
            <person name="Goodstein D.M."/>
            <person name="Harafuji N."/>
            <person name="Hastings K.E."/>
            <person name="Ho I."/>
            <person name="Hotta K."/>
            <person name="Huang W."/>
            <person name="Kawashima T."/>
            <person name="Lemaire P."/>
            <person name="Martinez D."/>
            <person name="Meinertzhagen I.A."/>
            <person name="Necula S."/>
            <person name="Nonaka M."/>
            <person name="Putnam N."/>
            <person name="Rash S."/>
            <person name="Saiga H."/>
            <person name="Satake M."/>
            <person name="Terry A."/>
            <person name="Yamada L."/>
            <person name="Wang H.G."/>
            <person name="Awazu S."/>
            <person name="Azumi K."/>
            <person name="Boore J."/>
            <person name="Branno M."/>
            <person name="Chin-Bow S."/>
            <person name="DeSantis R."/>
            <person name="Doyle S."/>
            <person name="Francino P."/>
            <person name="Keys D.N."/>
            <person name="Haga S."/>
            <person name="Hayashi H."/>
            <person name="Hino K."/>
            <person name="Imai K.S."/>
            <person name="Inaba K."/>
            <person name="Kano S."/>
            <person name="Kobayashi K."/>
            <person name="Kobayashi M."/>
            <person name="Lee B.I."/>
            <person name="Makabe K.W."/>
            <person name="Manohar C."/>
            <person name="Matassi G."/>
            <person name="Medina M."/>
            <person name="Mochizuki Y."/>
            <person name="Mount S."/>
            <person name="Morishita T."/>
            <person name="Miura S."/>
            <person name="Nakayama A."/>
            <person name="Nishizaka S."/>
            <person name="Nomoto H."/>
            <person name="Ohta F."/>
            <person name="Oishi K."/>
            <person name="Rigoutsos I."/>
            <person name="Sano M."/>
            <person name="Sasaki A."/>
            <person name="Sasakura Y."/>
            <person name="Shoguchi E."/>
            <person name="Shin-i T."/>
            <person name="Spagnuolo A."/>
            <person name="Stainier D."/>
            <person name="Suzuki M.M."/>
            <person name="Tassy O."/>
            <person name="Takatori N."/>
            <person name="Tokuoka M."/>
            <person name="Yagi K."/>
            <person name="Yoshizaki F."/>
            <person name="Wada S."/>
            <person name="Zhang C."/>
            <person name="Hyatt P.D."/>
            <person name="Larimer F."/>
            <person name="Detter C."/>
            <person name="Doggett N."/>
            <person name="Glavina T."/>
            <person name="Hawkins T."/>
            <person name="Richardson P."/>
            <person name="Lucas S."/>
            <person name="Kohara Y."/>
            <person name="Levine M."/>
            <person name="Satoh N."/>
            <person name="Rokhsar D.S."/>
        </authorList>
    </citation>
    <scope>NUCLEOTIDE SEQUENCE [LARGE SCALE GENOMIC DNA]</scope>
</reference>
<reference evidence="1" key="3">
    <citation type="submission" date="2025-09" db="UniProtKB">
        <authorList>
            <consortium name="Ensembl"/>
        </authorList>
    </citation>
    <scope>IDENTIFICATION</scope>
</reference>
<organism evidence="1 2">
    <name type="scientific">Ciona intestinalis</name>
    <name type="common">Transparent sea squirt</name>
    <name type="synonym">Ascidia intestinalis</name>
    <dbReference type="NCBI Taxonomy" id="7719"/>
    <lineage>
        <taxon>Eukaryota</taxon>
        <taxon>Metazoa</taxon>
        <taxon>Chordata</taxon>
        <taxon>Tunicata</taxon>
        <taxon>Ascidiacea</taxon>
        <taxon>Phlebobranchia</taxon>
        <taxon>Cionidae</taxon>
        <taxon>Ciona</taxon>
    </lineage>
</organism>
<dbReference type="Ensembl" id="ENSCINT00000032069.1">
    <property type="protein sequence ID" value="ENSCINP00000032224.1"/>
    <property type="gene ID" value="ENSCING00000021345.1"/>
</dbReference>
<evidence type="ECO:0000313" key="1">
    <source>
        <dbReference type="Ensembl" id="ENSCINP00000032224.1"/>
    </source>
</evidence>
<proteinExistence type="predicted"/>
<name>H2XRE0_CIOIN</name>
<dbReference type="HOGENOM" id="CLU_3241864_0_0_1"/>
<dbReference type="Proteomes" id="UP000008144">
    <property type="component" value="Unassembled WGS sequence"/>
</dbReference>